<evidence type="ECO:0000256" key="3">
    <source>
        <dbReference type="ARBA" id="ARBA00022448"/>
    </source>
</evidence>
<gene>
    <name evidence="10" type="ORF">S7711_02150</name>
</gene>
<evidence type="ECO:0000313" key="10">
    <source>
        <dbReference type="EMBL" id="KEY67941.1"/>
    </source>
</evidence>
<feature type="transmembrane region" description="Helical" evidence="8">
    <location>
        <begin position="101"/>
        <end position="125"/>
    </location>
</feature>
<evidence type="ECO:0000313" key="11">
    <source>
        <dbReference type="Proteomes" id="UP000028045"/>
    </source>
</evidence>
<evidence type="ECO:0000256" key="1">
    <source>
        <dbReference type="ARBA" id="ARBA00004141"/>
    </source>
</evidence>
<feature type="domain" description="Major facilitator superfamily (MFS) profile" evidence="9">
    <location>
        <begin position="101"/>
        <end position="484"/>
    </location>
</feature>
<dbReference type="PANTHER" id="PTHR11360">
    <property type="entry name" value="MONOCARBOXYLATE TRANSPORTER"/>
    <property type="match status" value="1"/>
</dbReference>
<evidence type="ECO:0000256" key="7">
    <source>
        <dbReference type="SAM" id="MobiDB-lite"/>
    </source>
</evidence>
<evidence type="ECO:0000256" key="2">
    <source>
        <dbReference type="ARBA" id="ARBA00006727"/>
    </source>
</evidence>
<feature type="transmembrane region" description="Helical" evidence="8">
    <location>
        <begin position="260"/>
        <end position="284"/>
    </location>
</feature>
<sequence length="492" mass="53169">MLASLSSGSSTTVNEVLSEQIQNKDSHKTSPSLKPSSFPRHPAPLPNGKTDANIHPEPANAVEADLERAATVHEKPHGSSSDGGPVSGIVSADFPDGGRQAWLVVFGGWCALFCTFGLINCVGVFQKYYVSGPLKEYSSSTVSWIMSGMAFVMIFSGALFGRLFDNYGPRWLLWGGSLTYIFGIMMVSLSKEYYQFFLAQSIVVPLGSSAVFNSCMSSIVTWFFKRRATAFGIMVSGSSLGGVVLPIMMTRLTDRIGFPWMMRTMGFLFAALLLIASLTVKSRLPPRPRPFVFMEYVDNLRDPRLAVTIFGMFLFMWGMFLPFNYVLLQAEAAGMTPSLIPYLLPILNAASIFGRILPGLAADKIGRYNVMLMTTAMSGIFTLAVWIPVTTSAGILVFVVMFGFASGGFISLAPALVAQISDIRQIGTRVGTAFAIQSFGALTGSPIGGAIVSSRNGDYIGLQLFCGCAMIASSITFLGARYLQTGFKWAKV</sequence>
<keyword evidence="11" id="KW-1185">Reference proteome</keyword>
<dbReference type="CDD" id="cd17352">
    <property type="entry name" value="MFS_MCT_SLC16"/>
    <property type="match status" value="1"/>
</dbReference>
<dbReference type="InterPro" id="IPR036259">
    <property type="entry name" value="MFS_trans_sf"/>
</dbReference>
<comment type="similarity">
    <text evidence="2">Belongs to the major facilitator superfamily. Monocarboxylate porter (TC 2.A.1.13) family.</text>
</comment>
<feature type="transmembrane region" description="Helical" evidence="8">
    <location>
        <begin position="196"/>
        <end position="216"/>
    </location>
</feature>
<dbReference type="AlphaFoldDB" id="A0A084ARL2"/>
<keyword evidence="3" id="KW-0813">Transport</keyword>
<feature type="transmembrane region" description="Helical" evidence="8">
    <location>
        <begin position="459"/>
        <end position="483"/>
    </location>
</feature>
<evidence type="ECO:0000256" key="8">
    <source>
        <dbReference type="SAM" id="Phobius"/>
    </source>
</evidence>
<dbReference type="HOGENOM" id="CLU_001265_1_0_1"/>
<dbReference type="SUPFAM" id="SSF103473">
    <property type="entry name" value="MFS general substrate transporter"/>
    <property type="match status" value="1"/>
</dbReference>
<dbReference type="InterPro" id="IPR011701">
    <property type="entry name" value="MFS"/>
</dbReference>
<accession>A0A084ARL2</accession>
<feature type="transmembrane region" description="Helical" evidence="8">
    <location>
        <begin position="305"/>
        <end position="327"/>
    </location>
</feature>
<evidence type="ECO:0000256" key="5">
    <source>
        <dbReference type="ARBA" id="ARBA00022989"/>
    </source>
</evidence>
<feature type="transmembrane region" description="Helical" evidence="8">
    <location>
        <begin position="339"/>
        <end position="358"/>
    </location>
</feature>
<keyword evidence="4 8" id="KW-0812">Transmembrane</keyword>
<feature type="transmembrane region" description="Helical" evidence="8">
    <location>
        <begin position="430"/>
        <end position="453"/>
    </location>
</feature>
<name>A0A084ARL2_STACB</name>
<dbReference type="Gene3D" id="1.20.1250.20">
    <property type="entry name" value="MFS general substrate transporter like domains"/>
    <property type="match status" value="2"/>
</dbReference>
<keyword evidence="5 8" id="KW-1133">Transmembrane helix</keyword>
<dbReference type="Proteomes" id="UP000028045">
    <property type="component" value="Unassembled WGS sequence"/>
</dbReference>
<dbReference type="GO" id="GO:0016020">
    <property type="term" value="C:membrane"/>
    <property type="evidence" value="ECO:0007669"/>
    <property type="project" value="UniProtKB-SubCell"/>
</dbReference>
<feature type="transmembrane region" description="Helical" evidence="8">
    <location>
        <begin position="395"/>
        <end position="418"/>
    </location>
</feature>
<dbReference type="GO" id="GO:0022857">
    <property type="term" value="F:transmembrane transporter activity"/>
    <property type="evidence" value="ECO:0007669"/>
    <property type="project" value="InterPro"/>
</dbReference>
<dbReference type="OrthoDB" id="5667at2759"/>
<comment type="subcellular location">
    <subcellularLocation>
        <location evidence="1">Membrane</location>
        <topology evidence="1">Multi-pass membrane protein</topology>
    </subcellularLocation>
</comment>
<feature type="region of interest" description="Disordered" evidence="7">
    <location>
        <begin position="1"/>
        <end position="56"/>
    </location>
</feature>
<evidence type="ECO:0000256" key="6">
    <source>
        <dbReference type="ARBA" id="ARBA00023136"/>
    </source>
</evidence>
<dbReference type="Pfam" id="PF07690">
    <property type="entry name" value="MFS_1"/>
    <property type="match status" value="1"/>
</dbReference>
<dbReference type="EMBL" id="KL648598">
    <property type="protein sequence ID" value="KEY67941.1"/>
    <property type="molecule type" value="Genomic_DNA"/>
</dbReference>
<keyword evidence="6 8" id="KW-0472">Membrane</keyword>
<feature type="transmembrane region" description="Helical" evidence="8">
    <location>
        <begin position="145"/>
        <end position="164"/>
    </location>
</feature>
<evidence type="ECO:0000259" key="9">
    <source>
        <dbReference type="PROSITE" id="PS50850"/>
    </source>
</evidence>
<organism evidence="10 11">
    <name type="scientific">Stachybotrys chartarum (strain CBS 109288 / IBT 7711)</name>
    <name type="common">Toxic black mold</name>
    <name type="synonym">Stilbospora chartarum</name>
    <dbReference type="NCBI Taxonomy" id="1280523"/>
    <lineage>
        <taxon>Eukaryota</taxon>
        <taxon>Fungi</taxon>
        <taxon>Dikarya</taxon>
        <taxon>Ascomycota</taxon>
        <taxon>Pezizomycotina</taxon>
        <taxon>Sordariomycetes</taxon>
        <taxon>Hypocreomycetidae</taxon>
        <taxon>Hypocreales</taxon>
        <taxon>Stachybotryaceae</taxon>
        <taxon>Stachybotrys</taxon>
    </lineage>
</organism>
<protein>
    <recommendedName>
        <fullName evidence="9">Major facilitator superfamily (MFS) profile domain-containing protein</fullName>
    </recommendedName>
</protein>
<dbReference type="PROSITE" id="PS50850">
    <property type="entry name" value="MFS"/>
    <property type="match status" value="1"/>
</dbReference>
<evidence type="ECO:0000256" key="4">
    <source>
        <dbReference type="ARBA" id="ARBA00022692"/>
    </source>
</evidence>
<proteinExistence type="inferred from homology"/>
<feature type="transmembrane region" description="Helical" evidence="8">
    <location>
        <begin position="171"/>
        <end position="190"/>
    </location>
</feature>
<feature type="transmembrane region" description="Helical" evidence="8">
    <location>
        <begin position="370"/>
        <end position="389"/>
    </location>
</feature>
<reference evidence="10 11" key="1">
    <citation type="journal article" date="2014" name="BMC Genomics">
        <title>Comparative genome sequencing reveals chemotype-specific gene clusters in the toxigenic black mold Stachybotrys.</title>
        <authorList>
            <person name="Semeiks J."/>
            <person name="Borek D."/>
            <person name="Otwinowski Z."/>
            <person name="Grishin N.V."/>
        </authorList>
    </citation>
    <scope>NUCLEOTIDE SEQUENCE [LARGE SCALE GENOMIC DNA]</scope>
    <source>
        <strain evidence="11">CBS 109288 / IBT 7711</strain>
    </source>
</reference>
<feature type="compositionally biased region" description="Polar residues" evidence="7">
    <location>
        <begin position="1"/>
        <end position="21"/>
    </location>
</feature>
<dbReference type="InterPro" id="IPR050327">
    <property type="entry name" value="Proton-linked_MCT"/>
</dbReference>
<dbReference type="InterPro" id="IPR020846">
    <property type="entry name" value="MFS_dom"/>
</dbReference>
<dbReference type="PANTHER" id="PTHR11360:SF224">
    <property type="entry name" value="MAJOR FACILITATOR SUPERFAMILY (MFS) PROFILE DOMAIN-CONTAINING PROTEIN-RELATED"/>
    <property type="match status" value="1"/>
</dbReference>
<feature type="transmembrane region" description="Helical" evidence="8">
    <location>
        <begin position="228"/>
        <end position="248"/>
    </location>
</feature>